<protein>
    <submittedName>
        <fullName evidence="1 2">Uncharacterized protein</fullName>
    </submittedName>
</protein>
<reference evidence="2" key="2">
    <citation type="submission" date="2021-02" db="UniProtKB">
        <authorList>
            <consortium name="EnsemblMetazoa"/>
        </authorList>
    </citation>
    <scope>IDENTIFICATION</scope>
    <source>
        <strain evidence="2">JHB</strain>
    </source>
</reference>
<proteinExistence type="predicted"/>
<dbReference type="eggNOG" id="ENOG502SDZ5">
    <property type="taxonomic scope" value="Eukaryota"/>
</dbReference>
<keyword evidence="3" id="KW-1185">Reference proteome</keyword>
<evidence type="ECO:0000313" key="1">
    <source>
        <dbReference type="EMBL" id="EDS26309.1"/>
    </source>
</evidence>
<dbReference type="VEuPathDB" id="VectorBase:CQUJHB015386"/>
<dbReference type="EnsemblMetazoa" id="CPIJ017822-RA">
    <property type="protein sequence ID" value="CPIJ017822-PA"/>
    <property type="gene ID" value="CPIJ017822"/>
</dbReference>
<name>B0XEX8_CULQU</name>
<accession>B0XEX8</accession>
<dbReference type="OrthoDB" id="6499973at2759"/>
<evidence type="ECO:0000313" key="3">
    <source>
        <dbReference type="Proteomes" id="UP000002320"/>
    </source>
</evidence>
<dbReference type="EMBL" id="DS232879">
    <property type="protein sequence ID" value="EDS26309.1"/>
    <property type="molecule type" value="Genomic_DNA"/>
</dbReference>
<dbReference type="HOGENOM" id="CLU_1526676_0_0_1"/>
<dbReference type="KEGG" id="cqu:CpipJ_CPIJ017822"/>
<dbReference type="InParanoid" id="B0XEX8"/>
<dbReference type="Proteomes" id="UP000002320">
    <property type="component" value="Unassembled WGS sequence"/>
</dbReference>
<gene>
    <name evidence="2" type="primary">6051834</name>
    <name evidence="1" type="ORF">CpipJ_CPIJ017822</name>
</gene>
<sequence>MPRWKTGAEPLTSFFLICVCVCVWERGTRIIHHPSTANWRREEGSLAWLTKVDLVVALTPLTWIIYYLRSTISFHKRVLLVEGAPPDHHHHPACGDHRCISGQAALKASTLRRHYYPEGDWGWVIVLVGMLNMILNHGVQISGPLYLLPAGERFRQSAVNSAVEGDYILAIRINGL</sequence>
<dbReference type="AlphaFoldDB" id="B0XEX8"/>
<dbReference type="VEuPathDB" id="VectorBase:CPIJ017822"/>
<reference evidence="1" key="1">
    <citation type="submission" date="2007-03" db="EMBL/GenBank/DDBJ databases">
        <title>Annotation of Culex pipiens quinquefasciatus.</title>
        <authorList>
            <consortium name="The Broad Institute Genome Sequencing Platform"/>
            <person name="Atkinson P.W."/>
            <person name="Hemingway J."/>
            <person name="Christensen B.M."/>
            <person name="Higgs S."/>
            <person name="Kodira C."/>
            <person name="Hannick L."/>
            <person name="Megy K."/>
            <person name="O'Leary S."/>
            <person name="Pearson M."/>
            <person name="Haas B.J."/>
            <person name="Mauceli E."/>
            <person name="Wortman J.R."/>
            <person name="Lee N.H."/>
            <person name="Guigo R."/>
            <person name="Stanke M."/>
            <person name="Alvarado L."/>
            <person name="Amedeo P."/>
            <person name="Antoine C.H."/>
            <person name="Arensburger P."/>
            <person name="Bidwell S.L."/>
            <person name="Crawford M."/>
            <person name="Camaro F."/>
            <person name="Devon K."/>
            <person name="Engels R."/>
            <person name="Hammond M."/>
            <person name="Howarth C."/>
            <person name="Koehrsen M."/>
            <person name="Lawson D."/>
            <person name="Montgomery P."/>
            <person name="Nene V."/>
            <person name="Nusbaum C."/>
            <person name="Puiu D."/>
            <person name="Romero-Severson J."/>
            <person name="Severson D.W."/>
            <person name="Shumway M."/>
            <person name="Sisk P."/>
            <person name="Stolte C."/>
            <person name="Zeng Q."/>
            <person name="Eisenstadt E."/>
            <person name="Fraser-Liggett C."/>
            <person name="Strausberg R."/>
            <person name="Galagan J."/>
            <person name="Birren B."/>
            <person name="Collins F.H."/>
        </authorList>
    </citation>
    <scope>NUCLEOTIDE SEQUENCE [LARGE SCALE GENOMIC DNA]</scope>
    <source>
        <strain evidence="1">JHB</strain>
    </source>
</reference>
<organism>
    <name type="scientific">Culex quinquefasciatus</name>
    <name type="common">Southern house mosquito</name>
    <name type="synonym">Culex pungens</name>
    <dbReference type="NCBI Taxonomy" id="7176"/>
    <lineage>
        <taxon>Eukaryota</taxon>
        <taxon>Metazoa</taxon>
        <taxon>Ecdysozoa</taxon>
        <taxon>Arthropoda</taxon>
        <taxon>Hexapoda</taxon>
        <taxon>Insecta</taxon>
        <taxon>Pterygota</taxon>
        <taxon>Neoptera</taxon>
        <taxon>Endopterygota</taxon>
        <taxon>Diptera</taxon>
        <taxon>Nematocera</taxon>
        <taxon>Culicoidea</taxon>
        <taxon>Culicidae</taxon>
        <taxon>Culicinae</taxon>
        <taxon>Culicini</taxon>
        <taxon>Culex</taxon>
        <taxon>Culex</taxon>
    </lineage>
</organism>
<evidence type="ECO:0000313" key="2">
    <source>
        <dbReference type="EnsemblMetazoa" id="CPIJ017822-PA"/>
    </source>
</evidence>